<dbReference type="eggNOG" id="COG0424">
    <property type="taxonomic scope" value="Bacteria"/>
</dbReference>
<sequence>MQTPLILASGSATRLQLLRAAGLSVTAQTPRIDEESLRASLEAEGATPRDIADTLAEMKARKVATNLPSALVLGCDQVLAYQGKAWGKAETPEIARNQLRTLRGQTHHLLSAIVMFEAGKPIWRHLGEARLTMRDFSDTWLDDYLARNWDSIRHSVGGYLLEAEGIRLFNAVEGDYFTVLGLPLLPLLGYLGTRGFIAT</sequence>
<dbReference type="PIRSF" id="PIRSF006305">
    <property type="entry name" value="Maf"/>
    <property type="match status" value="1"/>
</dbReference>
<dbReference type="SUPFAM" id="SSF52972">
    <property type="entry name" value="ITPase-like"/>
    <property type="match status" value="1"/>
</dbReference>
<dbReference type="RefSeq" id="WP_008030747.1">
    <property type="nucleotide sequence ID" value="NZ_ACYY01000013.1"/>
</dbReference>
<evidence type="ECO:0000256" key="4">
    <source>
        <dbReference type="HAMAP-Rule" id="MF_00528"/>
    </source>
</evidence>
<evidence type="ECO:0000256" key="2">
    <source>
        <dbReference type="ARBA" id="ARBA00022801"/>
    </source>
</evidence>
<comment type="similarity">
    <text evidence="4">Belongs to the Maf family.</text>
</comment>
<dbReference type="STRING" id="371731.Rsw2DRAFT_2086"/>
<feature type="active site" description="Proton acceptor" evidence="4">
    <location>
        <position position="76"/>
    </location>
</feature>
<keyword evidence="6" id="KW-1185">Reference proteome</keyword>
<comment type="catalytic activity">
    <reaction evidence="4">
        <text>a ribonucleoside 5'-triphosphate + H2O = a ribonucleoside 5'-phosphate + diphosphate + H(+)</text>
        <dbReference type="Rhea" id="RHEA:23996"/>
        <dbReference type="ChEBI" id="CHEBI:15377"/>
        <dbReference type="ChEBI" id="CHEBI:15378"/>
        <dbReference type="ChEBI" id="CHEBI:33019"/>
        <dbReference type="ChEBI" id="CHEBI:58043"/>
        <dbReference type="ChEBI" id="CHEBI:61557"/>
        <dbReference type="EC" id="3.6.1.9"/>
    </reaction>
</comment>
<proteinExistence type="inferred from homology"/>
<dbReference type="InterPro" id="IPR029001">
    <property type="entry name" value="ITPase-like_fam"/>
</dbReference>
<keyword evidence="2 4" id="KW-0378">Hydrolase</keyword>
<evidence type="ECO:0000256" key="3">
    <source>
        <dbReference type="ARBA" id="ARBA00023080"/>
    </source>
</evidence>
<protein>
    <recommendedName>
        <fullName evidence="4">Nucleoside triphosphate pyrophosphatase</fullName>
        <ecNumber evidence="4">3.6.1.9</ecNumber>
    </recommendedName>
    <alternativeName>
        <fullName evidence="4">Nucleotide pyrophosphatase</fullName>
        <shortName evidence="4">Nucleotide PPase</shortName>
    </alternativeName>
</protein>
<dbReference type="EMBL" id="ACYY01000013">
    <property type="protein sequence ID" value="EEW24889.1"/>
    <property type="molecule type" value="Genomic_DNA"/>
</dbReference>
<dbReference type="GO" id="GO:0009117">
    <property type="term" value="P:nucleotide metabolic process"/>
    <property type="evidence" value="ECO:0007669"/>
    <property type="project" value="UniProtKB-KW"/>
</dbReference>
<dbReference type="InterPro" id="IPR003697">
    <property type="entry name" value="Maf-like"/>
</dbReference>
<dbReference type="PANTHER" id="PTHR43213">
    <property type="entry name" value="BIFUNCTIONAL DTTP/UTP PYROPHOSPHATASE/METHYLTRANSFERASE PROTEIN-RELATED"/>
    <property type="match status" value="1"/>
</dbReference>
<comment type="caution">
    <text evidence="5">The sequence shown here is derived from an EMBL/GenBank/DDBJ whole genome shotgun (WGS) entry which is preliminary data.</text>
</comment>
<dbReference type="Pfam" id="PF02545">
    <property type="entry name" value="Maf"/>
    <property type="match status" value="1"/>
</dbReference>
<dbReference type="CDD" id="cd00555">
    <property type="entry name" value="Maf"/>
    <property type="match status" value="1"/>
</dbReference>
<dbReference type="PANTHER" id="PTHR43213:SF5">
    <property type="entry name" value="BIFUNCTIONAL DTTP_UTP PYROPHOSPHATASE_METHYLTRANSFERASE PROTEIN-RELATED"/>
    <property type="match status" value="1"/>
</dbReference>
<comment type="cofactor">
    <cofactor evidence="1 4">
        <name>a divalent metal cation</name>
        <dbReference type="ChEBI" id="CHEBI:60240"/>
    </cofactor>
</comment>
<keyword evidence="4" id="KW-0963">Cytoplasm</keyword>
<accession>C8S217</accession>
<evidence type="ECO:0000313" key="5">
    <source>
        <dbReference type="EMBL" id="EEW24889.1"/>
    </source>
</evidence>
<name>C8S217_9RHOB</name>
<evidence type="ECO:0000313" key="6">
    <source>
        <dbReference type="Proteomes" id="UP000010121"/>
    </source>
</evidence>
<dbReference type="HAMAP" id="MF_00528">
    <property type="entry name" value="Maf"/>
    <property type="match status" value="1"/>
</dbReference>
<dbReference type="Proteomes" id="UP000010121">
    <property type="component" value="Unassembled WGS sequence"/>
</dbReference>
<dbReference type="GO" id="GO:0047429">
    <property type="term" value="F:nucleoside triphosphate diphosphatase activity"/>
    <property type="evidence" value="ECO:0007669"/>
    <property type="project" value="UniProtKB-EC"/>
</dbReference>
<comment type="caution">
    <text evidence="4">Lacks conserved residue(s) required for the propagation of feature annotation.</text>
</comment>
<dbReference type="GO" id="GO:0005737">
    <property type="term" value="C:cytoplasm"/>
    <property type="evidence" value="ECO:0007669"/>
    <property type="project" value="UniProtKB-SubCell"/>
</dbReference>
<organism evidence="5 6">
    <name type="scientific">Rhodobacter ferrooxidans</name>
    <dbReference type="NCBI Taxonomy" id="371731"/>
    <lineage>
        <taxon>Bacteria</taxon>
        <taxon>Pseudomonadati</taxon>
        <taxon>Pseudomonadota</taxon>
        <taxon>Alphaproteobacteria</taxon>
        <taxon>Rhodobacterales</taxon>
        <taxon>Rhodobacter group</taxon>
        <taxon>Rhodobacter</taxon>
    </lineage>
</organism>
<comment type="function">
    <text evidence="4">Nucleoside triphosphate pyrophosphatase. May have a dual role in cell division arrest and in preventing the incorporation of modified nucleotides into cellular nucleic acids.</text>
</comment>
<gene>
    <name evidence="5" type="ORF">Rsw2DRAFT_2086</name>
</gene>
<dbReference type="Gene3D" id="3.90.950.10">
    <property type="match status" value="1"/>
</dbReference>
<evidence type="ECO:0000256" key="1">
    <source>
        <dbReference type="ARBA" id="ARBA00001968"/>
    </source>
</evidence>
<dbReference type="OrthoDB" id="9813962at2"/>
<comment type="catalytic activity">
    <reaction evidence="4">
        <text>a 2'-deoxyribonucleoside 5'-triphosphate + H2O = a 2'-deoxyribonucleoside 5'-phosphate + diphosphate + H(+)</text>
        <dbReference type="Rhea" id="RHEA:44644"/>
        <dbReference type="ChEBI" id="CHEBI:15377"/>
        <dbReference type="ChEBI" id="CHEBI:15378"/>
        <dbReference type="ChEBI" id="CHEBI:33019"/>
        <dbReference type="ChEBI" id="CHEBI:61560"/>
        <dbReference type="ChEBI" id="CHEBI:65317"/>
        <dbReference type="EC" id="3.6.1.9"/>
    </reaction>
</comment>
<dbReference type="EC" id="3.6.1.9" evidence="4"/>
<dbReference type="AlphaFoldDB" id="C8S217"/>
<keyword evidence="3 4" id="KW-0546">Nucleotide metabolism</keyword>
<comment type="subcellular location">
    <subcellularLocation>
        <location evidence="4">Cytoplasm</location>
    </subcellularLocation>
</comment>
<reference evidence="5 6" key="1">
    <citation type="submission" date="2009-08" db="EMBL/GenBank/DDBJ databases">
        <title>The draft genome of Rhodobacter sp. SW2.</title>
        <authorList>
            <consortium name="US DOE Joint Genome Institute (JGI-PGF)"/>
            <person name="Lucas S."/>
            <person name="Copeland A."/>
            <person name="Lapidus A."/>
            <person name="Glavina del Rio T."/>
            <person name="Tice H."/>
            <person name="Bruce D."/>
            <person name="Goodwin L."/>
            <person name="Pitluck S."/>
            <person name="Larimer F."/>
            <person name="Land M.L."/>
            <person name="Hauser L."/>
            <person name="Emerson D."/>
        </authorList>
    </citation>
    <scope>NUCLEOTIDE SEQUENCE [LARGE SCALE GENOMIC DNA]</scope>
    <source>
        <strain evidence="5 6">SW2</strain>
    </source>
</reference>